<evidence type="ECO:0000256" key="1">
    <source>
        <dbReference type="SAM" id="MobiDB-lite"/>
    </source>
</evidence>
<comment type="caution">
    <text evidence="2">The sequence shown here is derived from an EMBL/GenBank/DDBJ whole genome shotgun (WGS) entry which is preliminary data.</text>
</comment>
<feature type="compositionally biased region" description="Basic and acidic residues" evidence="1">
    <location>
        <begin position="1"/>
        <end position="43"/>
    </location>
</feature>
<dbReference type="Proteomes" id="UP000614601">
    <property type="component" value="Unassembled WGS sequence"/>
</dbReference>
<reference evidence="2" key="1">
    <citation type="submission" date="2020-09" db="EMBL/GenBank/DDBJ databases">
        <authorList>
            <person name="Kikuchi T."/>
        </authorList>
    </citation>
    <scope>NUCLEOTIDE SEQUENCE</scope>
    <source>
        <strain evidence="2">SH1</strain>
    </source>
</reference>
<proteinExistence type="predicted"/>
<protein>
    <submittedName>
        <fullName evidence="2">Uncharacterized protein</fullName>
    </submittedName>
</protein>
<dbReference type="EMBL" id="CAJFCW020000002">
    <property type="protein sequence ID" value="CAG9093729.1"/>
    <property type="molecule type" value="Genomic_DNA"/>
</dbReference>
<evidence type="ECO:0000313" key="3">
    <source>
        <dbReference type="Proteomes" id="UP000614601"/>
    </source>
</evidence>
<organism evidence="2 3">
    <name type="scientific">Bursaphelenchus okinawaensis</name>
    <dbReference type="NCBI Taxonomy" id="465554"/>
    <lineage>
        <taxon>Eukaryota</taxon>
        <taxon>Metazoa</taxon>
        <taxon>Ecdysozoa</taxon>
        <taxon>Nematoda</taxon>
        <taxon>Chromadorea</taxon>
        <taxon>Rhabditida</taxon>
        <taxon>Tylenchina</taxon>
        <taxon>Tylenchomorpha</taxon>
        <taxon>Aphelenchoidea</taxon>
        <taxon>Aphelenchoididae</taxon>
        <taxon>Bursaphelenchus</taxon>
    </lineage>
</organism>
<evidence type="ECO:0000313" key="2">
    <source>
        <dbReference type="EMBL" id="CAD5211540.1"/>
    </source>
</evidence>
<dbReference type="EMBL" id="CAJFDH010000002">
    <property type="protein sequence ID" value="CAD5211540.1"/>
    <property type="molecule type" value="Genomic_DNA"/>
</dbReference>
<dbReference type="AlphaFoldDB" id="A0A811K829"/>
<dbReference type="Proteomes" id="UP000783686">
    <property type="component" value="Unassembled WGS sequence"/>
</dbReference>
<sequence>MYSHTNKDDGKSEDDGYHWEVDEAKGGNVRDADNRNDFSDDSRNSPFHQEATEESLIKEADNIVEKNFEAVNFTFNNSHFYCKQLVSIFHD</sequence>
<name>A0A811K829_9BILA</name>
<accession>A0A811K829</accession>
<gene>
    <name evidence="2" type="ORF">BOKJ2_LOCUS3745</name>
</gene>
<feature type="region of interest" description="Disordered" evidence="1">
    <location>
        <begin position="1"/>
        <end position="52"/>
    </location>
</feature>
<keyword evidence="3" id="KW-1185">Reference proteome</keyword>